<dbReference type="InterPro" id="IPR000727">
    <property type="entry name" value="T_SNARE_dom"/>
</dbReference>
<feature type="coiled-coil region" evidence="10">
    <location>
        <begin position="694"/>
        <end position="721"/>
    </location>
</feature>
<dbReference type="FunFam" id="3.30.450.20:FF:000046">
    <property type="entry name" value="Aerotaxis sensor receptor"/>
    <property type="match status" value="1"/>
</dbReference>
<name>A0A3B1C5D7_9ZZZZ</name>
<comment type="similarity">
    <text evidence="9">Belongs to the methyl-accepting chemotaxis (MCP) protein family.</text>
</comment>
<feature type="domain" description="T-SNARE coiled-coil homology" evidence="14">
    <location>
        <begin position="485"/>
        <end position="547"/>
    </location>
</feature>
<dbReference type="CDD" id="cd06225">
    <property type="entry name" value="HAMP"/>
    <property type="match status" value="2"/>
</dbReference>
<dbReference type="InterPro" id="IPR003660">
    <property type="entry name" value="HAMP_dom"/>
</dbReference>
<dbReference type="GO" id="GO:0005886">
    <property type="term" value="C:plasma membrane"/>
    <property type="evidence" value="ECO:0007669"/>
    <property type="project" value="UniProtKB-SubCell"/>
</dbReference>
<dbReference type="InterPro" id="IPR035965">
    <property type="entry name" value="PAS-like_dom_sf"/>
</dbReference>
<dbReference type="EMBL" id="UOFZ01000145">
    <property type="protein sequence ID" value="VAX13915.1"/>
    <property type="molecule type" value="Genomic_DNA"/>
</dbReference>
<evidence type="ECO:0000256" key="3">
    <source>
        <dbReference type="ARBA" id="ARBA00022481"/>
    </source>
</evidence>
<sequence length="797" mass="87308">MKNNQPVTDHEVLMDDGQTIVSKTDLKGRITYINQYFLDISGFTEQELIGKSHNIVRHPEMPSAAFQDLWKHMKLGRPWVGMVKNRCKNGDYYWVEAHVTPMYENGNCIGYMSVRTKPSREQVSEAEELYRDINAGNATLTPEGAVSRMVAGLSSLKLKQKFYVLISAIAIIFTLLGLSLYDNIDPTKGSLEMLVGELAVAFLILFVTLYMTVNKTILKPLRDVNHYFRRITEGYFTDHIDIARADEIGDVLRDMKSMQIKVGFDINDSRVKAAITQRIKVALDNVSTNVMVADNDGNIIYVNKSVVEMMWAAEDDLRKDLPDFSAKDLLNSNIDGFHKHPQHQREMLARLSQTYSTQVTVGGHTFSLVANPVVDDSGERLGTSVEWQDITQQLNAEQQVETLISEAIDGKLDSRLETDLFKGFMKTLSDGINKLMDAVVVPLKDVKRVIGHMAEGDLSQTMEGDFRGEFAELRDAINTSMTNLMNMVQQIHNATTSISTGANEIAKGNLDLSQRTEEQASSLEETASSMEEMTSTVKQNADNARQANQLAVAGREQAEHGGEVVSKAVSAMFEINNSSKKIAAIISVIDEIAFQTNLLALNAAVEAARAGEQGRGFAVVAGEVRNLAQRSAGAAKEIKDLIEDSVAKVDEGSELVDQSGKALEEIVTAVNKVSDIIAEIAAASQEQSSGIEQVNSAITQMDEVTQQNAALVEEAAAASQSLNEQGQRLTSLIGFFKIGNEPGAGTSSRIESIDRRPAVRSFRASSNNDSKPAAIAGKDSVVSIASSGADESEWEEF</sequence>
<keyword evidence="3" id="KW-0488">Methylation</keyword>
<feature type="domain" description="HAMP" evidence="15">
    <location>
        <begin position="215"/>
        <end position="267"/>
    </location>
</feature>
<feature type="domain" description="PAS" evidence="13">
    <location>
        <begin position="275"/>
        <end position="317"/>
    </location>
</feature>
<dbReference type="Pfam" id="PF13188">
    <property type="entry name" value="PAS_8"/>
    <property type="match status" value="1"/>
</dbReference>
<dbReference type="Pfam" id="PF00015">
    <property type="entry name" value="MCPsignal"/>
    <property type="match status" value="1"/>
</dbReference>
<dbReference type="PROSITE" id="PS50112">
    <property type="entry name" value="PAS"/>
    <property type="match status" value="2"/>
</dbReference>
<evidence type="ECO:0000259" key="12">
    <source>
        <dbReference type="PROSITE" id="PS50111"/>
    </source>
</evidence>
<feature type="domain" description="PAS" evidence="13">
    <location>
        <begin position="25"/>
        <end position="60"/>
    </location>
</feature>
<organism evidence="16">
    <name type="scientific">hydrothermal vent metagenome</name>
    <dbReference type="NCBI Taxonomy" id="652676"/>
    <lineage>
        <taxon>unclassified sequences</taxon>
        <taxon>metagenomes</taxon>
        <taxon>ecological metagenomes</taxon>
    </lineage>
</organism>
<dbReference type="PROSITE" id="PS50885">
    <property type="entry name" value="HAMP"/>
    <property type="match status" value="2"/>
</dbReference>
<evidence type="ECO:0000259" key="13">
    <source>
        <dbReference type="PROSITE" id="PS50112"/>
    </source>
</evidence>
<feature type="transmembrane region" description="Helical" evidence="11">
    <location>
        <begin position="162"/>
        <end position="181"/>
    </location>
</feature>
<evidence type="ECO:0000256" key="8">
    <source>
        <dbReference type="ARBA" id="ARBA00023136"/>
    </source>
</evidence>
<dbReference type="Pfam" id="PF08447">
    <property type="entry name" value="PAS_3"/>
    <property type="match status" value="1"/>
</dbReference>
<dbReference type="SMART" id="SM00086">
    <property type="entry name" value="PAC"/>
    <property type="match status" value="1"/>
</dbReference>
<dbReference type="SUPFAM" id="SSF55785">
    <property type="entry name" value="PYP-like sensor domain (PAS domain)"/>
    <property type="match status" value="2"/>
</dbReference>
<dbReference type="GO" id="GO:0004888">
    <property type="term" value="F:transmembrane signaling receptor activity"/>
    <property type="evidence" value="ECO:0007669"/>
    <property type="project" value="TreeGrafter"/>
</dbReference>
<comment type="subcellular location">
    <subcellularLocation>
        <location evidence="1">Cell inner membrane</location>
        <topology evidence="1">Multi-pass membrane protein</topology>
    </subcellularLocation>
</comment>
<keyword evidence="2" id="KW-1003">Cell membrane</keyword>
<accession>A0A3B1C5D7</accession>
<dbReference type="Gene3D" id="1.10.287.950">
    <property type="entry name" value="Methyl-accepting chemotaxis protein"/>
    <property type="match status" value="1"/>
</dbReference>
<evidence type="ECO:0000256" key="10">
    <source>
        <dbReference type="SAM" id="Coils"/>
    </source>
</evidence>
<dbReference type="GO" id="GO:0007165">
    <property type="term" value="P:signal transduction"/>
    <property type="evidence" value="ECO:0007669"/>
    <property type="project" value="InterPro"/>
</dbReference>
<dbReference type="InterPro" id="IPR013655">
    <property type="entry name" value="PAS_fold_3"/>
</dbReference>
<dbReference type="FunFam" id="1.10.287.950:FF:000001">
    <property type="entry name" value="Methyl-accepting chemotaxis sensory transducer"/>
    <property type="match status" value="1"/>
</dbReference>
<feature type="domain" description="Methyl-accepting transducer" evidence="12">
    <location>
        <begin position="494"/>
        <end position="723"/>
    </location>
</feature>
<dbReference type="PANTHER" id="PTHR43531:SF14">
    <property type="entry name" value="METHYL-ACCEPTING CHEMOTAXIS PROTEIN I-RELATED"/>
    <property type="match status" value="1"/>
</dbReference>
<reference evidence="16" key="1">
    <citation type="submission" date="2018-06" db="EMBL/GenBank/DDBJ databases">
        <authorList>
            <person name="Zhirakovskaya E."/>
        </authorList>
    </citation>
    <scope>NUCLEOTIDE SEQUENCE</scope>
</reference>
<keyword evidence="5" id="KW-0997">Cell inner membrane</keyword>
<dbReference type="FunFam" id="3.30.450.20:FF:000075">
    <property type="entry name" value="Methyl-accepting chemotaxis protein"/>
    <property type="match status" value="1"/>
</dbReference>
<evidence type="ECO:0000256" key="9">
    <source>
        <dbReference type="ARBA" id="ARBA00029447"/>
    </source>
</evidence>
<dbReference type="CDD" id="cd11386">
    <property type="entry name" value="MCP_signal"/>
    <property type="match status" value="1"/>
</dbReference>
<dbReference type="PROSITE" id="PS50111">
    <property type="entry name" value="CHEMOTAXIS_TRANSDUC_2"/>
    <property type="match status" value="1"/>
</dbReference>
<evidence type="ECO:0000256" key="1">
    <source>
        <dbReference type="ARBA" id="ARBA00004429"/>
    </source>
</evidence>
<dbReference type="SUPFAM" id="SSF158472">
    <property type="entry name" value="HAMP domain-like"/>
    <property type="match status" value="1"/>
</dbReference>
<dbReference type="InterPro" id="IPR051310">
    <property type="entry name" value="MCP_chemotaxis"/>
</dbReference>
<evidence type="ECO:0000313" key="16">
    <source>
        <dbReference type="EMBL" id="VAX13915.1"/>
    </source>
</evidence>
<dbReference type="NCBIfam" id="TIGR00229">
    <property type="entry name" value="sensory_box"/>
    <property type="match status" value="1"/>
</dbReference>
<dbReference type="Pfam" id="PF00672">
    <property type="entry name" value="HAMP"/>
    <property type="match status" value="1"/>
</dbReference>
<evidence type="ECO:0000256" key="5">
    <source>
        <dbReference type="ARBA" id="ARBA00022519"/>
    </source>
</evidence>
<keyword evidence="4" id="KW-0145">Chemotaxis</keyword>
<evidence type="ECO:0000256" key="2">
    <source>
        <dbReference type="ARBA" id="ARBA00022475"/>
    </source>
</evidence>
<proteinExistence type="inferred from homology"/>
<keyword evidence="10" id="KW-0175">Coiled coil</keyword>
<evidence type="ECO:0000256" key="4">
    <source>
        <dbReference type="ARBA" id="ARBA00022500"/>
    </source>
</evidence>
<gene>
    <name evidence="16" type="ORF">MNBD_GAMMA24-391</name>
</gene>
<dbReference type="GO" id="GO:0006935">
    <property type="term" value="P:chemotaxis"/>
    <property type="evidence" value="ECO:0007669"/>
    <property type="project" value="UniProtKB-KW"/>
</dbReference>
<dbReference type="InterPro" id="IPR004089">
    <property type="entry name" value="MCPsignal_dom"/>
</dbReference>
<evidence type="ECO:0000259" key="15">
    <source>
        <dbReference type="PROSITE" id="PS50885"/>
    </source>
</evidence>
<evidence type="ECO:0000259" key="14">
    <source>
        <dbReference type="PROSITE" id="PS50192"/>
    </source>
</evidence>
<protein>
    <submittedName>
        <fullName evidence="16">Methyl-accepting chemotaxis protein I (Serine chemoreceptor protein)</fullName>
    </submittedName>
</protein>
<feature type="transmembrane region" description="Helical" evidence="11">
    <location>
        <begin position="193"/>
        <end position="213"/>
    </location>
</feature>
<dbReference type="PANTHER" id="PTHR43531">
    <property type="entry name" value="PROTEIN ICFG"/>
    <property type="match status" value="1"/>
</dbReference>
<feature type="domain" description="HAMP" evidence="15">
    <location>
        <begin position="437"/>
        <end position="489"/>
    </location>
</feature>
<evidence type="ECO:0000256" key="7">
    <source>
        <dbReference type="ARBA" id="ARBA00022989"/>
    </source>
</evidence>
<dbReference type="Pfam" id="PF18947">
    <property type="entry name" value="HAMP_2"/>
    <property type="match status" value="1"/>
</dbReference>
<dbReference type="Gene3D" id="6.10.340.10">
    <property type="match status" value="1"/>
</dbReference>
<dbReference type="SMART" id="SM00091">
    <property type="entry name" value="PAS"/>
    <property type="match status" value="2"/>
</dbReference>
<dbReference type="SMART" id="SM00304">
    <property type="entry name" value="HAMP"/>
    <property type="match status" value="2"/>
</dbReference>
<keyword evidence="6 11" id="KW-0812">Transmembrane</keyword>
<evidence type="ECO:0000256" key="11">
    <source>
        <dbReference type="SAM" id="Phobius"/>
    </source>
</evidence>
<dbReference type="Gene3D" id="3.30.450.20">
    <property type="entry name" value="PAS domain"/>
    <property type="match status" value="2"/>
</dbReference>
<dbReference type="AlphaFoldDB" id="A0A3B1C5D7"/>
<keyword evidence="16" id="KW-0675">Receptor</keyword>
<evidence type="ECO:0000256" key="6">
    <source>
        <dbReference type="ARBA" id="ARBA00022692"/>
    </source>
</evidence>
<dbReference type="InterPro" id="IPR000014">
    <property type="entry name" value="PAS"/>
</dbReference>
<dbReference type="CDD" id="cd00130">
    <property type="entry name" value="PAS"/>
    <property type="match status" value="2"/>
</dbReference>
<keyword evidence="7 11" id="KW-1133">Transmembrane helix</keyword>
<dbReference type="SMART" id="SM00283">
    <property type="entry name" value="MA"/>
    <property type="match status" value="1"/>
</dbReference>
<dbReference type="PROSITE" id="PS50192">
    <property type="entry name" value="T_SNARE"/>
    <property type="match status" value="1"/>
</dbReference>
<dbReference type="SUPFAM" id="SSF58104">
    <property type="entry name" value="Methyl-accepting chemotaxis protein (MCP) signaling domain"/>
    <property type="match status" value="1"/>
</dbReference>
<keyword evidence="8 11" id="KW-0472">Membrane</keyword>
<dbReference type="InterPro" id="IPR001610">
    <property type="entry name" value="PAC"/>
</dbReference>